<reference evidence="1 2" key="1">
    <citation type="submission" date="2024-01" db="EMBL/GenBank/DDBJ databases">
        <title>Complete genome of Cladobotryum mycophilum ATHUM6906.</title>
        <authorList>
            <person name="Christinaki A.C."/>
            <person name="Myridakis A.I."/>
            <person name="Kouvelis V.N."/>
        </authorList>
    </citation>
    <scope>NUCLEOTIDE SEQUENCE [LARGE SCALE GENOMIC DNA]</scope>
    <source>
        <strain evidence="1 2">ATHUM6906</strain>
    </source>
</reference>
<comment type="caution">
    <text evidence="1">The sequence shown here is derived from an EMBL/GenBank/DDBJ whole genome shotgun (WGS) entry which is preliminary data.</text>
</comment>
<accession>A0ABR0SBF6</accession>
<keyword evidence="2" id="KW-1185">Reference proteome</keyword>
<protein>
    <submittedName>
        <fullName evidence="1">Uncharacterized protein</fullName>
    </submittedName>
</protein>
<name>A0ABR0SBF6_9HYPO</name>
<proteinExistence type="predicted"/>
<evidence type="ECO:0000313" key="2">
    <source>
        <dbReference type="Proteomes" id="UP001338125"/>
    </source>
</evidence>
<evidence type="ECO:0000313" key="1">
    <source>
        <dbReference type="EMBL" id="KAK5989512.1"/>
    </source>
</evidence>
<dbReference type="Proteomes" id="UP001338125">
    <property type="component" value="Unassembled WGS sequence"/>
</dbReference>
<organism evidence="1 2">
    <name type="scientific">Cladobotryum mycophilum</name>
    <dbReference type="NCBI Taxonomy" id="491253"/>
    <lineage>
        <taxon>Eukaryota</taxon>
        <taxon>Fungi</taxon>
        <taxon>Dikarya</taxon>
        <taxon>Ascomycota</taxon>
        <taxon>Pezizomycotina</taxon>
        <taxon>Sordariomycetes</taxon>
        <taxon>Hypocreomycetidae</taxon>
        <taxon>Hypocreales</taxon>
        <taxon>Hypocreaceae</taxon>
        <taxon>Cladobotryum</taxon>
    </lineage>
</organism>
<sequence>MLSVESDEKQMGVVDAIWHFSPLLVRPQQHSHFGTQYKFRIMRVKKSVWNKTDFELSLAKARHPVALLTKNRFQVLLGDHPIISSSQTHSAPTAHPLEDAASPSTTIISLIPDSFLEHRQPPWILASSAA</sequence>
<gene>
    <name evidence="1" type="ORF">PT974_11037</name>
</gene>
<dbReference type="EMBL" id="JAVFKD010000015">
    <property type="protein sequence ID" value="KAK5989512.1"/>
    <property type="molecule type" value="Genomic_DNA"/>
</dbReference>